<evidence type="ECO:0000256" key="6">
    <source>
        <dbReference type="SAM" id="Coils"/>
    </source>
</evidence>
<dbReference type="Proteomes" id="UP000708148">
    <property type="component" value="Unassembled WGS sequence"/>
</dbReference>
<comment type="similarity">
    <text evidence="2">Belongs to the fl(2)d family.</text>
</comment>
<evidence type="ECO:0000256" key="5">
    <source>
        <dbReference type="ARBA" id="ARBA00023242"/>
    </source>
</evidence>
<dbReference type="GO" id="GO:0016556">
    <property type="term" value="P:mRNA modification"/>
    <property type="evidence" value="ECO:0007669"/>
    <property type="project" value="InterPro"/>
</dbReference>
<feature type="region of interest" description="Disordered" evidence="7">
    <location>
        <begin position="280"/>
        <end position="379"/>
    </location>
</feature>
<evidence type="ECO:0000256" key="1">
    <source>
        <dbReference type="ARBA" id="ARBA00004123"/>
    </source>
</evidence>
<dbReference type="OrthoDB" id="3366661at2759"/>
<dbReference type="GO" id="GO:0005634">
    <property type="term" value="C:nucleus"/>
    <property type="evidence" value="ECO:0007669"/>
    <property type="project" value="UniProtKB-SubCell"/>
</dbReference>
<evidence type="ECO:0000256" key="2">
    <source>
        <dbReference type="ARBA" id="ARBA00010313"/>
    </source>
</evidence>
<comment type="caution">
    <text evidence="8">The sequence shown here is derived from an EMBL/GenBank/DDBJ whole genome shotgun (WGS) entry which is preliminary data.</text>
</comment>
<proteinExistence type="inferred from homology"/>
<evidence type="ECO:0000313" key="8">
    <source>
        <dbReference type="EMBL" id="CAD7703692.1"/>
    </source>
</evidence>
<dbReference type="PANTHER" id="PTHR15217:SF0">
    <property type="entry name" value="PRE-MRNA-SPLICING REGULATOR WTAP"/>
    <property type="match status" value="1"/>
</dbReference>
<evidence type="ECO:0000256" key="4">
    <source>
        <dbReference type="ARBA" id="ARBA00023187"/>
    </source>
</evidence>
<dbReference type="GO" id="GO:0008380">
    <property type="term" value="P:RNA splicing"/>
    <property type="evidence" value="ECO:0007669"/>
    <property type="project" value="UniProtKB-KW"/>
</dbReference>
<gene>
    <name evidence="8" type="ORF">OSTQU699_LOCUS9049</name>
</gene>
<comment type="subcellular location">
    <subcellularLocation>
        <location evidence="1">Nucleus</location>
    </subcellularLocation>
</comment>
<feature type="compositionally biased region" description="Basic and acidic residues" evidence="7">
    <location>
        <begin position="302"/>
        <end position="316"/>
    </location>
</feature>
<accession>A0A8S1JDH1</accession>
<dbReference type="AlphaFoldDB" id="A0A8S1JDH1"/>
<dbReference type="Pfam" id="PF17098">
    <property type="entry name" value="Wtap"/>
    <property type="match status" value="1"/>
</dbReference>
<reference evidence="8" key="1">
    <citation type="submission" date="2020-12" db="EMBL/GenBank/DDBJ databases">
        <authorList>
            <person name="Iha C."/>
        </authorList>
    </citation>
    <scope>NUCLEOTIDE SEQUENCE</scope>
</reference>
<dbReference type="PANTHER" id="PTHR15217">
    <property type="entry name" value="WILMS' TUMOR 1-ASSOCIATING PROTEIN"/>
    <property type="match status" value="1"/>
</dbReference>
<sequence>MEGDDLFGGYDIYYGAELDFGGDAEAEVKVEEGEEQVMEDAKPLSAEEEIRGSAMEAEPAPKTEVEVKPESNQLAGEQWMGVCKAIASSLGVSFAGQDSDAKDLIDAVAACVSKNAKFKEELDDQARRIATLQLQLSGTNMEGIELRRALHSAWQSSEPAVIQLKQLLLDPAVLKEFQHLRSEYEKSQAELKKAQQELEAVTFTQDSKAGRMLMAKCKTLQEENEEMGRELSEGRIHHLETQLALAKNFADEMRRKYLELEEHCCALDEEAEDLQQAAFMLKGNPPPPPPPAPLPASGGGHPDYREGGGRGSYDRKPRGRSRERKRGPPPEGRPPPPERGTPAERGPPVDRPPLLPERGPPERGPYPRGSDMYSRRRFK</sequence>
<name>A0A8S1JDH1_9CHLO</name>
<keyword evidence="5" id="KW-0539">Nucleus</keyword>
<dbReference type="EMBL" id="CAJHUC010002362">
    <property type="protein sequence ID" value="CAD7703692.1"/>
    <property type="molecule type" value="Genomic_DNA"/>
</dbReference>
<feature type="compositionally biased region" description="Basic residues" evidence="7">
    <location>
        <begin position="317"/>
        <end position="327"/>
    </location>
</feature>
<dbReference type="GO" id="GO:0006397">
    <property type="term" value="P:mRNA processing"/>
    <property type="evidence" value="ECO:0007669"/>
    <property type="project" value="UniProtKB-KW"/>
</dbReference>
<feature type="coiled-coil region" evidence="6">
    <location>
        <begin position="177"/>
        <end position="204"/>
    </location>
</feature>
<keyword evidence="9" id="KW-1185">Reference proteome</keyword>
<evidence type="ECO:0000256" key="3">
    <source>
        <dbReference type="ARBA" id="ARBA00022664"/>
    </source>
</evidence>
<organism evidence="8 9">
    <name type="scientific">Ostreobium quekettii</name>
    <dbReference type="NCBI Taxonomy" id="121088"/>
    <lineage>
        <taxon>Eukaryota</taxon>
        <taxon>Viridiplantae</taxon>
        <taxon>Chlorophyta</taxon>
        <taxon>core chlorophytes</taxon>
        <taxon>Ulvophyceae</taxon>
        <taxon>TCBD clade</taxon>
        <taxon>Bryopsidales</taxon>
        <taxon>Ostreobineae</taxon>
        <taxon>Ostreobiaceae</taxon>
        <taxon>Ostreobium</taxon>
    </lineage>
</organism>
<evidence type="ECO:0000256" key="7">
    <source>
        <dbReference type="SAM" id="MobiDB-lite"/>
    </source>
</evidence>
<keyword evidence="6" id="KW-0175">Coiled coil</keyword>
<feature type="compositionally biased region" description="Pro residues" evidence="7">
    <location>
        <begin position="329"/>
        <end position="339"/>
    </location>
</feature>
<dbReference type="GO" id="GO:0000381">
    <property type="term" value="P:regulation of alternative mRNA splicing, via spliceosome"/>
    <property type="evidence" value="ECO:0007669"/>
    <property type="project" value="InterPro"/>
</dbReference>
<feature type="compositionally biased region" description="Pro residues" evidence="7">
    <location>
        <begin position="284"/>
        <end position="294"/>
    </location>
</feature>
<keyword evidence="4" id="KW-0508">mRNA splicing</keyword>
<protein>
    <submittedName>
        <fullName evidence="8">Uncharacterized protein</fullName>
    </submittedName>
</protein>
<evidence type="ECO:0000313" key="9">
    <source>
        <dbReference type="Proteomes" id="UP000708148"/>
    </source>
</evidence>
<keyword evidence="3" id="KW-0507">mRNA processing</keyword>
<dbReference type="InterPro" id="IPR033757">
    <property type="entry name" value="WTAP"/>
</dbReference>